<dbReference type="RefSeq" id="WP_004903991.1">
    <property type="nucleotide sequence ID" value="NC_020418.1"/>
</dbReference>
<evidence type="ECO:0000313" key="2">
    <source>
        <dbReference type="EMBL" id="AGG31926.1"/>
    </source>
</evidence>
<evidence type="ECO:0000256" key="1">
    <source>
        <dbReference type="SAM" id="Phobius"/>
    </source>
</evidence>
<gene>
    <name evidence="2" type="ORF">MU9_2881</name>
</gene>
<sequence length="268" mass="30232">MSVYFVISVLIIFLIILLIILMITNKIVISRKKIVYLSLIALFFAFFIKSAVVEKNEQIKTQVLEMVPTLKAINQVDPVMSGAFFADFRNAGKGSKKREEYYMRLQQWATENIKKLLYLAGDDAVINYGKMRLEFLQKALAQDTSGDFCFRVLHPEVSGPPDMKKASAGYRDFIIGNRALLDLVNSAGEGAPVAHYSADEIQSLFSAQIQGSVDKYGDSFLTDDPYVLAEDKLQTCQMEIDLMADVLRAPPRESAELIRYVFADDWPE</sequence>
<dbReference type="HOGENOM" id="CLU_1037522_0_0_6"/>
<keyword evidence="1" id="KW-0812">Transmembrane</keyword>
<dbReference type="Proteomes" id="UP000011834">
    <property type="component" value="Chromosome"/>
</dbReference>
<organism evidence="2 3">
    <name type="scientific">Morganella morganii subsp. morganii KT</name>
    <dbReference type="NCBI Taxonomy" id="1124991"/>
    <lineage>
        <taxon>Bacteria</taxon>
        <taxon>Pseudomonadati</taxon>
        <taxon>Pseudomonadota</taxon>
        <taxon>Gammaproteobacteria</taxon>
        <taxon>Enterobacterales</taxon>
        <taxon>Morganellaceae</taxon>
        <taxon>Morganella</taxon>
    </lineage>
</organism>
<feature type="transmembrane region" description="Helical" evidence="1">
    <location>
        <begin position="35"/>
        <end position="53"/>
    </location>
</feature>
<protein>
    <recommendedName>
        <fullName evidence="4">Topoisomerase II</fullName>
    </recommendedName>
</protein>
<accession>J7TLA5</accession>
<dbReference type="KEGG" id="mmk:MU9_2881"/>
<dbReference type="GeneID" id="93362300"/>
<evidence type="ECO:0008006" key="4">
    <source>
        <dbReference type="Google" id="ProtNLM"/>
    </source>
</evidence>
<dbReference type="AlphaFoldDB" id="J7TLA5"/>
<keyword evidence="1" id="KW-1133">Transmembrane helix</keyword>
<proteinExistence type="predicted"/>
<dbReference type="EMBL" id="CP004345">
    <property type="protein sequence ID" value="AGG31926.1"/>
    <property type="molecule type" value="Genomic_DNA"/>
</dbReference>
<reference evidence="2 3" key="1">
    <citation type="journal article" date="2012" name="BMC Genomics">
        <title>Whole-genome sequencing and identification of Morganella morganii KT pathogenicity-related genes.</title>
        <authorList>
            <person name="Chen Y.T."/>
            <person name="Peng H.L."/>
            <person name="Shia W.C."/>
            <person name="Hsu F.R."/>
            <person name="Ken C.F."/>
            <person name="Tsao Y.M."/>
            <person name="Chen C.H."/>
            <person name="Liu C.E."/>
            <person name="Hsieh M.F."/>
            <person name="Chen H.C."/>
            <person name="Tang C.Y."/>
            <person name="Ku T.H."/>
        </authorList>
    </citation>
    <scope>NUCLEOTIDE SEQUENCE [LARGE SCALE GENOMIC DNA]</scope>
    <source>
        <strain evidence="2 3">KT</strain>
    </source>
</reference>
<name>J7TLA5_MORMO</name>
<keyword evidence="3" id="KW-1185">Reference proteome</keyword>
<feature type="transmembrane region" description="Helical" evidence="1">
    <location>
        <begin position="6"/>
        <end position="23"/>
    </location>
</feature>
<evidence type="ECO:0000313" key="3">
    <source>
        <dbReference type="Proteomes" id="UP000011834"/>
    </source>
</evidence>
<keyword evidence="1" id="KW-0472">Membrane</keyword>